<dbReference type="SUPFAM" id="SSF47384">
    <property type="entry name" value="Homodimeric domain of signal transducing histidine kinase"/>
    <property type="match status" value="1"/>
</dbReference>
<dbReference type="InterPro" id="IPR036890">
    <property type="entry name" value="HATPase_C_sf"/>
</dbReference>
<dbReference type="RefSeq" id="WP_379862944.1">
    <property type="nucleotide sequence ID" value="NZ_JBHTBW010000004.1"/>
</dbReference>
<keyword evidence="5" id="KW-0597">Phosphoprotein</keyword>
<keyword evidence="8" id="KW-0547">Nucleotide-binding</keyword>
<comment type="caution">
    <text evidence="20">The sequence shown here is derived from an EMBL/GenBank/DDBJ whole genome shotgun (WGS) entry which is preliminary data.</text>
</comment>
<dbReference type="InterPro" id="IPR003660">
    <property type="entry name" value="HAMP_dom"/>
</dbReference>
<dbReference type="Gene3D" id="1.10.287.130">
    <property type="match status" value="1"/>
</dbReference>
<evidence type="ECO:0000256" key="12">
    <source>
        <dbReference type="ARBA" id="ARBA00023012"/>
    </source>
</evidence>
<dbReference type="SMART" id="SM00388">
    <property type="entry name" value="HisKA"/>
    <property type="match status" value="1"/>
</dbReference>
<keyword evidence="9 20" id="KW-0418">Kinase</keyword>
<name>A0ABW2RFL9_9BACL</name>
<feature type="transmembrane region" description="Helical" evidence="17">
    <location>
        <begin position="160"/>
        <end position="181"/>
    </location>
</feature>
<evidence type="ECO:0000256" key="10">
    <source>
        <dbReference type="ARBA" id="ARBA00022840"/>
    </source>
</evidence>
<keyword evidence="11 17" id="KW-1133">Transmembrane helix</keyword>
<dbReference type="InterPro" id="IPR003594">
    <property type="entry name" value="HATPase_dom"/>
</dbReference>
<dbReference type="InterPro" id="IPR005467">
    <property type="entry name" value="His_kinase_dom"/>
</dbReference>
<accession>A0ABW2RFL9</accession>
<comment type="subcellular location">
    <subcellularLocation>
        <location evidence="2">Cell membrane</location>
        <topology evidence="2">Multi-pass membrane protein</topology>
    </subcellularLocation>
</comment>
<keyword evidence="10" id="KW-0067">ATP-binding</keyword>
<evidence type="ECO:0000256" key="8">
    <source>
        <dbReference type="ARBA" id="ARBA00022741"/>
    </source>
</evidence>
<keyword evidence="21" id="KW-1185">Reference proteome</keyword>
<keyword evidence="13" id="KW-0843">Virulence</keyword>
<proteinExistence type="predicted"/>
<evidence type="ECO:0000256" key="2">
    <source>
        <dbReference type="ARBA" id="ARBA00004651"/>
    </source>
</evidence>
<dbReference type="CDD" id="cd16922">
    <property type="entry name" value="HATPase_EvgS-ArcB-TorS-like"/>
    <property type="match status" value="1"/>
</dbReference>
<dbReference type="InterPro" id="IPR004358">
    <property type="entry name" value="Sig_transdc_His_kin-like_C"/>
</dbReference>
<dbReference type="GO" id="GO:0016301">
    <property type="term" value="F:kinase activity"/>
    <property type="evidence" value="ECO:0007669"/>
    <property type="project" value="UniProtKB-KW"/>
</dbReference>
<dbReference type="EMBL" id="JBHTBW010000004">
    <property type="protein sequence ID" value="MFC7439761.1"/>
    <property type="molecule type" value="Genomic_DNA"/>
</dbReference>
<evidence type="ECO:0000256" key="17">
    <source>
        <dbReference type="SAM" id="Phobius"/>
    </source>
</evidence>
<dbReference type="SMART" id="SM00387">
    <property type="entry name" value="HATPase_c"/>
    <property type="match status" value="1"/>
</dbReference>
<dbReference type="InterPro" id="IPR036097">
    <property type="entry name" value="HisK_dim/P_sf"/>
</dbReference>
<dbReference type="Pfam" id="PF00512">
    <property type="entry name" value="HisKA"/>
    <property type="match status" value="1"/>
</dbReference>
<evidence type="ECO:0000256" key="9">
    <source>
        <dbReference type="ARBA" id="ARBA00022777"/>
    </source>
</evidence>
<dbReference type="InterPro" id="IPR050398">
    <property type="entry name" value="HssS/ArlS-like"/>
</dbReference>
<evidence type="ECO:0000256" key="4">
    <source>
        <dbReference type="ARBA" id="ARBA00022475"/>
    </source>
</evidence>
<dbReference type="Pfam" id="PF02518">
    <property type="entry name" value="HATPase_c"/>
    <property type="match status" value="1"/>
</dbReference>
<keyword evidence="12" id="KW-0902">Two-component regulatory system</keyword>
<evidence type="ECO:0000256" key="5">
    <source>
        <dbReference type="ARBA" id="ARBA00022553"/>
    </source>
</evidence>
<dbReference type="CDD" id="cd06225">
    <property type="entry name" value="HAMP"/>
    <property type="match status" value="1"/>
</dbReference>
<dbReference type="Proteomes" id="UP001596500">
    <property type="component" value="Unassembled WGS sequence"/>
</dbReference>
<feature type="domain" description="HAMP" evidence="19">
    <location>
        <begin position="178"/>
        <end position="230"/>
    </location>
</feature>
<reference evidence="21" key="1">
    <citation type="journal article" date="2019" name="Int. J. Syst. Evol. Microbiol.">
        <title>The Global Catalogue of Microorganisms (GCM) 10K type strain sequencing project: providing services to taxonomists for standard genome sequencing and annotation.</title>
        <authorList>
            <consortium name="The Broad Institute Genomics Platform"/>
            <consortium name="The Broad Institute Genome Sequencing Center for Infectious Disease"/>
            <person name="Wu L."/>
            <person name="Ma J."/>
        </authorList>
    </citation>
    <scope>NUCLEOTIDE SEQUENCE [LARGE SCALE GENOMIC DNA]</scope>
    <source>
        <strain evidence="21">CGMCC 1.12942</strain>
    </source>
</reference>
<protein>
    <recommendedName>
        <fullName evidence="16">Heme sensor protein HssS</fullName>
        <ecNumber evidence="3">2.7.13.3</ecNumber>
    </recommendedName>
</protein>
<organism evidence="20 21">
    <name type="scientific">Laceyella putida</name>
    <dbReference type="NCBI Taxonomy" id="110101"/>
    <lineage>
        <taxon>Bacteria</taxon>
        <taxon>Bacillati</taxon>
        <taxon>Bacillota</taxon>
        <taxon>Bacilli</taxon>
        <taxon>Bacillales</taxon>
        <taxon>Thermoactinomycetaceae</taxon>
        <taxon>Laceyella</taxon>
    </lineage>
</organism>
<dbReference type="PROSITE" id="PS50109">
    <property type="entry name" value="HIS_KIN"/>
    <property type="match status" value="1"/>
</dbReference>
<feature type="domain" description="Histidine kinase" evidence="18">
    <location>
        <begin position="238"/>
        <end position="453"/>
    </location>
</feature>
<comment type="catalytic activity">
    <reaction evidence="1">
        <text>ATP + protein L-histidine = ADP + protein N-phospho-L-histidine.</text>
        <dbReference type="EC" id="2.7.13.3"/>
    </reaction>
</comment>
<dbReference type="PROSITE" id="PS50885">
    <property type="entry name" value="HAMP"/>
    <property type="match status" value="1"/>
</dbReference>
<dbReference type="Pfam" id="PF00672">
    <property type="entry name" value="HAMP"/>
    <property type="match status" value="1"/>
</dbReference>
<dbReference type="SUPFAM" id="SSF158472">
    <property type="entry name" value="HAMP domain-like"/>
    <property type="match status" value="1"/>
</dbReference>
<dbReference type="PANTHER" id="PTHR45528:SF11">
    <property type="entry name" value="HISTIDINE KINASE"/>
    <property type="match status" value="1"/>
</dbReference>
<dbReference type="PANTHER" id="PTHR45528">
    <property type="entry name" value="SENSOR HISTIDINE KINASE CPXA"/>
    <property type="match status" value="1"/>
</dbReference>
<dbReference type="Gene3D" id="3.30.565.10">
    <property type="entry name" value="Histidine kinase-like ATPase, C-terminal domain"/>
    <property type="match status" value="1"/>
</dbReference>
<dbReference type="SMART" id="SM00304">
    <property type="entry name" value="HAMP"/>
    <property type="match status" value="1"/>
</dbReference>
<dbReference type="InterPro" id="IPR003661">
    <property type="entry name" value="HisK_dim/P_dom"/>
</dbReference>
<keyword evidence="4" id="KW-1003">Cell membrane</keyword>
<evidence type="ECO:0000256" key="6">
    <source>
        <dbReference type="ARBA" id="ARBA00022679"/>
    </source>
</evidence>
<evidence type="ECO:0000256" key="11">
    <source>
        <dbReference type="ARBA" id="ARBA00022989"/>
    </source>
</evidence>
<dbReference type="Gene3D" id="6.10.340.10">
    <property type="match status" value="1"/>
</dbReference>
<keyword evidence="14 17" id="KW-0472">Membrane</keyword>
<evidence type="ECO:0000256" key="15">
    <source>
        <dbReference type="ARBA" id="ARBA00037219"/>
    </source>
</evidence>
<keyword evidence="6" id="KW-0808">Transferase</keyword>
<feature type="transmembrane region" description="Helical" evidence="17">
    <location>
        <begin position="6"/>
        <end position="29"/>
    </location>
</feature>
<evidence type="ECO:0000256" key="14">
    <source>
        <dbReference type="ARBA" id="ARBA00023136"/>
    </source>
</evidence>
<dbReference type="SUPFAM" id="SSF55874">
    <property type="entry name" value="ATPase domain of HSP90 chaperone/DNA topoisomerase II/histidine kinase"/>
    <property type="match status" value="1"/>
</dbReference>
<evidence type="ECO:0000256" key="1">
    <source>
        <dbReference type="ARBA" id="ARBA00000085"/>
    </source>
</evidence>
<gene>
    <name evidence="20" type="ORF">ACFQNG_01090</name>
</gene>
<evidence type="ECO:0000256" key="16">
    <source>
        <dbReference type="ARBA" id="ARBA00040841"/>
    </source>
</evidence>
<evidence type="ECO:0000313" key="20">
    <source>
        <dbReference type="EMBL" id="MFC7439761.1"/>
    </source>
</evidence>
<comment type="function">
    <text evidence="15">Member of the two-component regulatory system HssS/HssR involved in intracellular heme homeostasis and tempering of staphylococcal virulence. HssS functions as a heme sensor histidine kinase which is autophosphorylated at a histidine residue and transfers its phosphate group to an aspartate residue of HssR. HssR/HssS activates the expression of hrtAB, an efflux pump, in response to extracellular heme, hemin, hemoglobin or blood.</text>
</comment>
<evidence type="ECO:0000256" key="3">
    <source>
        <dbReference type="ARBA" id="ARBA00012438"/>
    </source>
</evidence>
<evidence type="ECO:0000256" key="13">
    <source>
        <dbReference type="ARBA" id="ARBA00023026"/>
    </source>
</evidence>
<keyword evidence="7 17" id="KW-0812">Transmembrane</keyword>
<evidence type="ECO:0000259" key="19">
    <source>
        <dbReference type="PROSITE" id="PS50885"/>
    </source>
</evidence>
<sequence>MIRSLYVRMVVTFIGVVLVSLIVSFFIAAKLNKPEVDNQIDQFVIRQGKEIIALYRQSPNKDIDAYLSSVSRLNYNIWLYKETGEVKYYSPSPQKTKHVFSEQEVKRVIQGGIYRSVERHRPGFLRVVGLPFEMGGRRYALFVQLREDKILTIMDRVSRIVLFVVFIVGSILILIAARYLVKPLRTMTLATRKLAQGDFDVHVDVKQKDELGTLAASFNQMAKALSELEQMRQDFVSNVSHELQTPLTSIRGYSQILKEEELSAAERKEYIDIIQQEIERLSRLSENLLKLASLESNRHPFHPETYSLDEQLRRVVVFMEPQWSKKQLELDLSLERVEITADQDQLKQVWLNLLGNSIKFTPAGGRIRIQLTKDEQQVAVQVADTGVGISPEALPHVFERFYTGDPARERRKNGNGLGLSIAKKVVDLHHGNIQAQSEVGQGTMFTVRLPRRQSW</sequence>
<dbReference type="CDD" id="cd00082">
    <property type="entry name" value="HisKA"/>
    <property type="match status" value="1"/>
</dbReference>
<evidence type="ECO:0000259" key="18">
    <source>
        <dbReference type="PROSITE" id="PS50109"/>
    </source>
</evidence>
<evidence type="ECO:0000256" key="7">
    <source>
        <dbReference type="ARBA" id="ARBA00022692"/>
    </source>
</evidence>
<evidence type="ECO:0000313" key="21">
    <source>
        <dbReference type="Proteomes" id="UP001596500"/>
    </source>
</evidence>
<dbReference type="EC" id="2.7.13.3" evidence="3"/>
<dbReference type="PRINTS" id="PR00344">
    <property type="entry name" value="BCTRLSENSOR"/>
</dbReference>